<dbReference type="Proteomes" id="UP000719412">
    <property type="component" value="Unassembled WGS sequence"/>
</dbReference>
<reference evidence="4" key="1">
    <citation type="journal article" date="2020" name="J Insects Food Feed">
        <title>The yellow mealworm (Tenebrio molitor) genome: a resource for the emerging insects as food and feed industry.</title>
        <authorList>
            <person name="Eriksson T."/>
            <person name="Andere A."/>
            <person name="Kelstrup H."/>
            <person name="Emery V."/>
            <person name="Picard C."/>
        </authorList>
    </citation>
    <scope>NUCLEOTIDE SEQUENCE</scope>
    <source>
        <strain evidence="4">Stoneville</strain>
        <tissue evidence="4">Whole head</tissue>
    </source>
</reference>
<organism evidence="4 6">
    <name type="scientific">Tenebrio molitor</name>
    <name type="common">Yellow mealworm beetle</name>
    <dbReference type="NCBI Taxonomy" id="7067"/>
    <lineage>
        <taxon>Eukaryota</taxon>
        <taxon>Metazoa</taxon>
        <taxon>Ecdysozoa</taxon>
        <taxon>Arthropoda</taxon>
        <taxon>Hexapoda</taxon>
        <taxon>Insecta</taxon>
        <taxon>Pterygota</taxon>
        <taxon>Neoptera</taxon>
        <taxon>Endopterygota</taxon>
        <taxon>Coleoptera</taxon>
        <taxon>Polyphaga</taxon>
        <taxon>Cucujiformia</taxon>
        <taxon>Tenebrionidae</taxon>
        <taxon>Tenebrio</taxon>
    </lineage>
</organism>
<accession>A0A8J6H695</accession>
<dbReference type="EMBL" id="JABDTM020029315">
    <property type="protein sequence ID" value="KAH0808054.1"/>
    <property type="molecule type" value="Genomic_DNA"/>
</dbReference>
<dbReference type="EMBL" id="JABDTM020029319">
    <property type="protein sequence ID" value="KAH0808051.1"/>
    <property type="molecule type" value="Genomic_DNA"/>
</dbReference>
<evidence type="ECO:0000313" key="3">
    <source>
        <dbReference type="EMBL" id="KAH0808051.1"/>
    </source>
</evidence>
<gene>
    <name evidence="5" type="ORF">GEV33_014737</name>
    <name evidence="4" type="ORF">GEV33_014738</name>
    <name evidence="3" type="ORF">GEV33_014740</name>
    <name evidence="2" type="ORF">GEV33_014741</name>
</gene>
<protein>
    <submittedName>
        <fullName evidence="4">Uncharacterized protein</fullName>
    </submittedName>
</protein>
<comment type="caution">
    <text evidence="4">The sequence shown here is derived from an EMBL/GenBank/DDBJ whole genome shotgun (WGS) entry which is preliminary data.</text>
</comment>
<feature type="signal peptide" evidence="1">
    <location>
        <begin position="1"/>
        <end position="16"/>
    </location>
</feature>
<evidence type="ECO:0000313" key="5">
    <source>
        <dbReference type="EMBL" id="KAH0808054.1"/>
    </source>
</evidence>
<evidence type="ECO:0000313" key="4">
    <source>
        <dbReference type="EMBL" id="KAH0808053.1"/>
    </source>
</evidence>
<dbReference type="AlphaFoldDB" id="A0A8J6H695"/>
<proteinExistence type="predicted"/>
<feature type="chain" id="PRO_5036271991" evidence="1">
    <location>
        <begin position="17"/>
        <end position="87"/>
    </location>
</feature>
<dbReference type="EMBL" id="JABDTM020029316">
    <property type="protein sequence ID" value="KAH0808053.1"/>
    <property type="molecule type" value="Genomic_DNA"/>
</dbReference>
<sequence length="87" mass="9610">MKVLIVLAVLLAFATAQPQPDVGPAIRTTITGPDGGQIIKDEYTGFVPIPEVVYTLPSTSYYRYTPYPLPYTPYPLSYASYARYSTV</sequence>
<evidence type="ECO:0000313" key="6">
    <source>
        <dbReference type="Proteomes" id="UP000719412"/>
    </source>
</evidence>
<evidence type="ECO:0000313" key="2">
    <source>
        <dbReference type="EMBL" id="KAH0808050.1"/>
    </source>
</evidence>
<evidence type="ECO:0000256" key="1">
    <source>
        <dbReference type="SAM" id="SignalP"/>
    </source>
</evidence>
<reference evidence="4" key="2">
    <citation type="submission" date="2021-08" db="EMBL/GenBank/DDBJ databases">
        <authorList>
            <person name="Eriksson T."/>
        </authorList>
    </citation>
    <scope>NUCLEOTIDE SEQUENCE</scope>
    <source>
        <strain evidence="4">Stoneville</strain>
        <tissue evidence="4">Whole head</tissue>
    </source>
</reference>
<dbReference type="EMBL" id="JABDTM020029320">
    <property type="protein sequence ID" value="KAH0808050.1"/>
    <property type="molecule type" value="Genomic_DNA"/>
</dbReference>
<keyword evidence="6" id="KW-1185">Reference proteome</keyword>
<keyword evidence="1" id="KW-0732">Signal</keyword>
<name>A0A8J6H695_TENMO</name>